<keyword evidence="3" id="KW-1185">Reference proteome</keyword>
<name>A0A0B7N272_9FUNG</name>
<proteinExistence type="predicted"/>
<feature type="non-terminal residue" evidence="2">
    <location>
        <position position="1"/>
    </location>
</feature>
<accession>A0A0B7N272</accession>
<evidence type="ECO:0000256" key="1">
    <source>
        <dbReference type="SAM" id="MobiDB-lite"/>
    </source>
</evidence>
<dbReference type="AlphaFoldDB" id="A0A0B7N272"/>
<dbReference type="InterPro" id="IPR038279">
    <property type="entry name" value="Ndc10_dom2_sf"/>
</dbReference>
<dbReference type="OrthoDB" id="2449454at2759"/>
<dbReference type="Proteomes" id="UP000054107">
    <property type="component" value="Unassembled WGS sequence"/>
</dbReference>
<dbReference type="Gene3D" id="1.10.443.20">
    <property type="entry name" value="Centromere DNA-binding protein complex CBF3 subunit, domain 2"/>
    <property type="match status" value="1"/>
</dbReference>
<feature type="region of interest" description="Disordered" evidence="1">
    <location>
        <begin position="153"/>
        <end position="179"/>
    </location>
</feature>
<sequence>KVIRGSSDPEESLSHTQQYTLTKRIFVDHGVHTSKVTHGGRHAGSQEAQDLNIPLTSSSKAAAGRTALCGWRPIILASSRQPWGMAGFWEKPFFLQRNTVSRSLDLLLTIFPWTESYYGPNNVEWVKTCDNVMKEVDEFDPPSEGPIQFVEEAAQSSKRKVPEAPRRPVQSSGDNAKRGFLLF</sequence>
<protein>
    <recommendedName>
        <fullName evidence="4">Ndc10 domain-containing protein</fullName>
    </recommendedName>
</protein>
<evidence type="ECO:0000313" key="2">
    <source>
        <dbReference type="EMBL" id="CEP09625.1"/>
    </source>
</evidence>
<gene>
    <name evidence="2" type="primary">PARPA_03173.1 scaffold 7153</name>
</gene>
<evidence type="ECO:0008006" key="4">
    <source>
        <dbReference type="Google" id="ProtNLM"/>
    </source>
</evidence>
<evidence type="ECO:0000313" key="3">
    <source>
        <dbReference type="Proteomes" id="UP000054107"/>
    </source>
</evidence>
<dbReference type="EMBL" id="LN722139">
    <property type="protein sequence ID" value="CEP09625.1"/>
    <property type="molecule type" value="Genomic_DNA"/>
</dbReference>
<reference evidence="2 3" key="1">
    <citation type="submission" date="2014-09" db="EMBL/GenBank/DDBJ databases">
        <authorList>
            <person name="Ellenberger Sabrina"/>
        </authorList>
    </citation>
    <scope>NUCLEOTIDE SEQUENCE [LARGE SCALE GENOMIC DNA]</scope>
    <source>
        <strain evidence="2 3">CBS 412.66</strain>
    </source>
</reference>
<dbReference type="GO" id="GO:0003677">
    <property type="term" value="F:DNA binding"/>
    <property type="evidence" value="ECO:0007669"/>
    <property type="project" value="InterPro"/>
</dbReference>
<organism evidence="2 3">
    <name type="scientific">Parasitella parasitica</name>
    <dbReference type="NCBI Taxonomy" id="35722"/>
    <lineage>
        <taxon>Eukaryota</taxon>
        <taxon>Fungi</taxon>
        <taxon>Fungi incertae sedis</taxon>
        <taxon>Mucoromycota</taxon>
        <taxon>Mucoromycotina</taxon>
        <taxon>Mucoromycetes</taxon>
        <taxon>Mucorales</taxon>
        <taxon>Mucorineae</taxon>
        <taxon>Mucoraceae</taxon>
        <taxon>Parasitella</taxon>
    </lineage>
</organism>